<dbReference type="PROSITE" id="PS51273">
    <property type="entry name" value="GATASE_TYPE_1"/>
    <property type="match status" value="1"/>
</dbReference>
<keyword evidence="3 8" id="KW-0547">Nucleotide-binding</keyword>
<evidence type="ECO:0000256" key="7">
    <source>
        <dbReference type="ARBA" id="ARBA00022962"/>
    </source>
</evidence>
<dbReference type="SUPFAM" id="SSF52317">
    <property type="entry name" value="Class I glutamine amidotransferase-like"/>
    <property type="match status" value="1"/>
</dbReference>
<dbReference type="RefSeq" id="WP_147930652.1">
    <property type="nucleotide sequence ID" value="NZ_VOXD01000013.1"/>
</dbReference>
<sequence length="239" mass="25706">MKFGVILFPGSNCDDDMVHVLGTVMGRETVKLWHKDKDALKDFTTGDCVIVPGGFSYGDYVRAGAVARFSPIMESVIDFAKRGGYVFGICNGFQILCEAHLLPGALLRNRDQKFIAKNCYLRTETANSAVTSALEVGQVLNIPIAHAEGRFYASDDVIADLIANDQVLFRYSDGSGEVTPEANINGSTQNIAGICNAERNVFGMMPHPERASESTIGNTDGRAIFAGMIKAIESAAVTA</sequence>
<comment type="subcellular location">
    <subcellularLocation>
        <location evidence="8">Cytoplasm</location>
    </subcellularLocation>
</comment>
<protein>
    <recommendedName>
        <fullName evidence="8">Phosphoribosylformylglycinamidine synthase subunit PurQ</fullName>
        <shortName evidence="8">FGAM synthase</shortName>
        <ecNumber evidence="8">6.3.5.3</ecNumber>
    </recommendedName>
    <alternativeName>
        <fullName evidence="8">Formylglycinamide ribonucleotide amidotransferase subunit I</fullName>
        <shortName evidence="8">FGAR amidotransferase I</shortName>
        <shortName evidence="8">FGAR-AT I</shortName>
    </alternativeName>
    <alternativeName>
        <fullName evidence="8">Glutaminase PurQ</fullName>
        <ecNumber evidence="8">3.5.1.2</ecNumber>
    </alternativeName>
    <alternativeName>
        <fullName evidence="8">Phosphoribosylformylglycinamidine synthase subunit I</fullName>
    </alternativeName>
</protein>
<keyword evidence="5 8" id="KW-0378">Hydrolase</keyword>
<dbReference type="PANTHER" id="PTHR47552:SF1">
    <property type="entry name" value="PHOSPHORIBOSYLFORMYLGLYCINAMIDINE SYNTHASE SUBUNIT PURQ"/>
    <property type="match status" value="1"/>
</dbReference>
<comment type="subunit">
    <text evidence="8">Part of the FGAM synthase complex composed of 1 PurL, 1 PurQ and 2 PurS subunits.</text>
</comment>
<dbReference type="GO" id="GO:0004642">
    <property type="term" value="F:phosphoribosylformylglycinamidine synthase activity"/>
    <property type="evidence" value="ECO:0007669"/>
    <property type="project" value="UniProtKB-UniRule"/>
</dbReference>
<dbReference type="Proteomes" id="UP000321907">
    <property type="component" value="Unassembled WGS sequence"/>
</dbReference>
<evidence type="ECO:0000313" key="9">
    <source>
        <dbReference type="EMBL" id="TXF89578.1"/>
    </source>
</evidence>
<dbReference type="SMART" id="SM01211">
    <property type="entry name" value="GATase_5"/>
    <property type="match status" value="1"/>
</dbReference>
<comment type="pathway">
    <text evidence="8">Purine metabolism; IMP biosynthesis via de novo pathway; 5-amino-1-(5-phospho-D-ribosyl)imidazole from N(2)-formyl-N(1)-(5-phospho-D-ribosyl)glycinamide: step 1/2.</text>
</comment>
<evidence type="ECO:0000256" key="2">
    <source>
        <dbReference type="ARBA" id="ARBA00022598"/>
    </source>
</evidence>
<keyword evidence="7 8" id="KW-0315">Glutamine amidotransferase</keyword>
<evidence type="ECO:0000256" key="1">
    <source>
        <dbReference type="ARBA" id="ARBA00022490"/>
    </source>
</evidence>
<name>A0A5C7FPF3_9BACT</name>
<evidence type="ECO:0000313" key="10">
    <source>
        <dbReference type="Proteomes" id="UP000321907"/>
    </source>
</evidence>
<dbReference type="PANTHER" id="PTHR47552">
    <property type="entry name" value="PHOSPHORIBOSYLFORMYLGLYCINAMIDINE SYNTHASE SUBUNIT PURQ"/>
    <property type="match status" value="1"/>
</dbReference>
<dbReference type="NCBIfam" id="TIGR01737">
    <property type="entry name" value="FGAM_synth_I"/>
    <property type="match status" value="1"/>
</dbReference>
<dbReference type="GO" id="GO:0004359">
    <property type="term" value="F:glutaminase activity"/>
    <property type="evidence" value="ECO:0007669"/>
    <property type="project" value="UniProtKB-EC"/>
</dbReference>
<dbReference type="InterPro" id="IPR010075">
    <property type="entry name" value="PRibForGlyAmidine_synth_PurQ"/>
</dbReference>
<proteinExistence type="inferred from homology"/>
<dbReference type="Pfam" id="PF13507">
    <property type="entry name" value="GATase_5"/>
    <property type="match status" value="1"/>
</dbReference>
<dbReference type="EC" id="6.3.5.3" evidence="8"/>
<evidence type="ECO:0000256" key="4">
    <source>
        <dbReference type="ARBA" id="ARBA00022755"/>
    </source>
</evidence>
<comment type="caution">
    <text evidence="9">The sequence shown here is derived from an EMBL/GenBank/DDBJ whole genome shotgun (WGS) entry which is preliminary data.</text>
</comment>
<comment type="catalytic activity">
    <reaction evidence="8">
        <text>N(2)-formyl-N(1)-(5-phospho-beta-D-ribosyl)glycinamide + L-glutamine + ATP + H2O = 2-formamido-N(1)-(5-O-phospho-beta-D-ribosyl)acetamidine + L-glutamate + ADP + phosphate + H(+)</text>
        <dbReference type="Rhea" id="RHEA:17129"/>
        <dbReference type="ChEBI" id="CHEBI:15377"/>
        <dbReference type="ChEBI" id="CHEBI:15378"/>
        <dbReference type="ChEBI" id="CHEBI:29985"/>
        <dbReference type="ChEBI" id="CHEBI:30616"/>
        <dbReference type="ChEBI" id="CHEBI:43474"/>
        <dbReference type="ChEBI" id="CHEBI:58359"/>
        <dbReference type="ChEBI" id="CHEBI:147286"/>
        <dbReference type="ChEBI" id="CHEBI:147287"/>
        <dbReference type="ChEBI" id="CHEBI:456216"/>
        <dbReference type="EC" id="6.3.5.3"/>
    </reaction>
</comment>
<feature type="active site" evidence="8">
    <location>
        <position position="207"/>
    </location>
</feature>
<keyword evidence="10" id="KW-1185">Reference proteome</keyword>
<comment type="function">
    <text evidence="8">Part of the phosphoribosylformylglycinamidine synthase complex involved in the purines biosynthetic pathway. Catalyzes the ATP-dependent conversion of formylglycinamide ribonucleotide (FGAR) and glutamine to yield formylglycinamidine ribonucleotide (FGAM) and glutamate. The FGAM synthase complex is composed of three subunits. PurQ produces an ammonia molecule by converting glutamine to glutamate. PurL transfers the ammonia molecule to FGAR to form FGAM in an ATP-dependent manner. PurS interacts with PurQ and PurL and is thought to assist in the transfer of the ammonia molecule from PurQ to PurL.</text>
</comment>
<gene>
    <name evidence="8 9" type="primary">purQ</name>
    <name evidence="9" type="ORF">FUA23_10280</name>
</gene>
<dbReference type="GO" id="GO:0006189">
    <property type="term" value="P:'de novo' IMP biosynthetic process"/>
    <property type="evidence" value="ECO:0007669"/>
    <property type="project" value="UniProtKB-UniRule"/>
</dbReference>
<organism evidence="9 10">
    <name type="scientific">Neolewinella aurantiaca</name>
    <dbReference type="NCBI Taxonomy" id="2602767"/>
    <lineage>
        <taxon>Bacteria</taxon>
        <taxon>Pseudomonadati</taxon>
        <taxon>Bacteroidota</taxon>
        <taxon>Saprospiria</taxon>
        <taxon>Saprospirales</taxon>
        <taxon>Lewinellaceae</taxon>
        <taxon>Neolewinella</taxon>
    </lineage>
</organism>
<dbReference type="GO" id="GO:0005737">
    <property type="term" value="C:cytoplasm"/>
    <property type="evidence" value="ECO:0007669"/>
    <property type="project" value="UniProtKB-SubCell"/>
</dbReference>
<evidence type="ECO:0000256" key="3">
    <source>
        <dbReference type="ARBA" id="ARBA00022741"/>
    </source>
</evidence>
<dbReference type="UniPathway" id="UPA00074">
    <property type="reaction ID" value="UER00128"/>
</dbReference>
<evidence type="ECO:0000256" key="5">
    <source>
        <dbReference type="ARBA" id="ARBA00022801"/>
    </source>
</evidence>
<keyword evidence="1 8" id="KW-0963">Cytoplasm</keyword>
<keyword evidence="6 8" id="KW-0067">ATP-binding</keyword>
<dbReference type="HAMAP" id="MF_00421">
    <property type="entry name" value="PurQ"/>
    <property type="match status" value="1"/>
</dbReference>
<keyword evidence="4 8" id="KW-0658">Purine biosynthesis</keyword>
<accession>A0A5C7FPF3</accession>
<dbReference type="CDD" id="cd01740">
    <property type="entry name" value="GATase1_FGAR_AT"/>
    <property type="match status" value="1"/>
</dbReference>
<dbReference type="NCBIfam" id="NF002957">
    <property type="entry name" value="PRK03619.1"/>
    <property type="match status" value="1"/>
</dbReference>
<dbReference type="InterPro" id="IPR029062">
    <property type="entry name" value="Class_I_gatase-like"/>
</dbReference>
<dbReference type="PIRSF" id="PIRSF001586">
    <property type="entry name" value="FGAM_synth_I"/>
    <property type="match status" value="1"/>
</dbReference>
<dbReference type="OrthoDB" id="9804441at2"/>
<dbReference type="EC" id="3.5.1.2" evidence="8"/>
<dbReference type="Gene3D" id="3.40.50.880">
    <property type="match status" value="1"/>
</dbReference>
<comment type="catalytic activity">
    <reaction evidence="8">
        <text>L-glutamine + H2O = L-glutamate + NH4(+)</text>
        <dbReference type="Rhea" id="RHEA:15889"/>
        <dbReference type="ChEBI" id="CHEBI:15377"/>
        <dbReference type="ChEBI" id="CHEBI:28938"/>
        <dbReference type="ChEBI" id="CHEBI:29985"/>
        <dbReference type="ChEBI" id="CHEBI:58359"/>
        <dbReference type="EC" id="3.5.1.2"/>
    </reaction>
</comment>
<evidence type="ECO:0000256" key="8">
    <source>
        <dbReference type="HAMAP-Rule" id="MF_00421"/>
    </source>
</evidence>
<dbReference type="EMBL" id="VOXD01000013">
    <property type="protein sequence ID" value="TXF89578.1"/>
    <property type="molecule type" value="Genomic_DNA"/>
</dbReference>
<feature type="active site" description="Nucleophile" evidence="8">
    <location>
        <position position="90"/>
    </location>
</feature>
<feature type="active site" evidence="8">
    <location>
        <position position="209"/>
    </location>
</feature>
<evidence type="ECO:0000256" key="6">
    <source>
        <dbReference type="ARBA" id="ARBA00022840"/>
    </source>
</evidence>
<reference evidence="9 10" key="1">
    <citation type="submission" date="2019-08" db="EMBL/GenBank/DDBJ databases">
        <title>Lewinella sp. strain SSH13 Genome sequencing and assembly.</title>
        <authorList>
            <person name="Kim I."/>
        </authorList>
    </citation>
    <scope>NUCLEOTIDE SEQUENCE [LARGE SCALE GENOMIC DNA]</scope>
    <source>
        <strain evidence="9 10">SSH13</strain>
    </source>
</reference>
<keyword evidence="2 8" id="KW-0436">Ligase</keyword>
<dbReference type="GO" id="GO:0005524">
    <property type="term" value="F:ATP binding"/>
    <property type="evidence" value="ECO:0007669"/>
    <property type="project" value="UniProtKB-KW"/>
</dbReference>
<dbReference type="AlphaFoldDB" id="A0A5C7FPF3"/>